<dbReference type="AlphaFoldDB" id="A0AAQ3PF78"/>
<gene>
    <name evidence="1" type="ORF">U9M48_001731</name>
</gene>
<evidence type="ECO:0000313" key="2">
    <source>
        <dbReference type="Proteomes" id="UP001341281"/>
    </source>
</evidence>
<protein>
    <submittedName>
        <fullName evidence="1">Uncharacterized protein</fullName>
    </submittedName>
</protein>
<keyword evidence="2" id="KW-1185">Reference proteome</keyword>
<dbReference type="Proteomes" id="UP001341281">
    <property type="component" value="Chromosome 01"/>
</dbReference>
<accession>A0AAQ3PF78</accession>
<evidence type="ECO:0000313" key="1">
    <source>
        <dbReference type="EMBL" id="WVZ50485.1"/>
    </source>
</evidence>
<dbReference type="EMBL" id="CP144745">
    <property type="protein sequence ID" value="WVZ50485.1"/>
    <property type="molecule type" value="Genomic_DNA"/>
</dbReference>
<sequence length="121" mass="14457">MNILRVAFKIAKEKYGLIFHLKRQDNIVYRAYFPCHKQPRDSGYLSSLRSMEGTEQILKMPPIPLKDRSLNELDLMNSVADLCRFTMHEVFNRRGKFFDHDDVLANDKKYLPLIEWEYHHV</sequence>
<name>A0AAQ3PF78_PASNO</name>
<organism evidence="1 2">
    <name type="scientific">Paspalum notatum var. saurae</name>
    <dbReference type="NCBI Taxonomy" id="547442"/>
    <lineage>
        <taxon>Eukaryota</taxon>
        <taxon>Viridiplantae</taxon>
        <taxon>Streptophyta</taxon>
        <taxon>Embryophyta</taxon>
        <taxon>Tracheophyta</taxon>
        <taxon>Spermatophyta</taxon>
        <taxon>Magnoliopsida</taxon>
        <taxon>Liliopsida</taxon>
        <taxon>Poales</taxon>
        <taxon>Poaceae</taxon>
        <taxon>PACMAD clade</taxon>
        <taxon>Panicoideae</taxon>
        <taxon>Andropogonodae</taxon>
        <taxon>Paspaleae</taxon>
        <taxon>Paspalinae</taxon>
        <taxon>Paspalum</taxon>
    </lineage>
</organism>
<proteinExistence type="predicted"/>
<reference evidence="1 2" key="1">
    <citation type="submission" date="2024-02" db="EMBL/GenBank/DDBJ databases">
        <title>High-quality chromosome-scale genome assembly of Pensacola bahiagrass (Paspalum notatum Flugge var. saurae).</title>
        <authorList>
            <person name="Vega J.M."/>
            <person name="Podio M."/>
            <person name="Orjuela J."/>
            <person name="Siena L.A."/>
            <person name="Pessino S.C."/>
            <person name="Combes M.C."/>
            <person name="Mariac C."/>
            <person name="Albertini E."/>
            <person name="Pupilli F."/>
            <person name="Ortiz J.P.A."/>
            <person name="Leblanc O."/>
        </authorList>
    </citation>
    <scope>NUCLEOTIDE SEQUENCE [LARGE SCALE GENOMIC DNA]</scope>
    <source>
        <strain evidence="1">R1</strain>
        <tissue evidence="1">Leaf</tissue>
    </source>
</reference>